<dbReference type="Proteomes" id="UP000006135">
    <property type="component" value="Chromosome"/>
</dbReference>
<organism evidence="2 3">
    <name type="scientific">Acidithiobacillus caldus (strain SM-1)</name>
    <dbReference type="NCBI Taxonomy" id="990288"/>
    <lineage>
        <taxon>Bacteria</taxon>
        <taxon>Pseudomonadati</taxon>
        <taxon>Pseudomonadota</taxon>
        <taxon>Acidithiobacillia</taxon>
        <taxon>Acidithiobacillales</taxon>
        <taxon>Acidithiobacillaceae</taxon>
        <taxon>Acidithiobacillus</taxon>
    </lineage>
</organism>
<proteinExistence type="predicted"/>
<dbReference type="RefSeq" id="WP_014002577.1">
    <property type="nucleotide sequence ID" value="NC_015850.1"/>
</dbReference>
<feature type="domain" description="Toprim" evidence="1">
    <location>
        <begin position="250"/>
        <end position="349"/>
    </location>
</feature>
<name>F9ZL96_ACICS</name>
<dbReference type="OrthoDB" id="1826980at2"/>
<reference evidence="2 3" key="1">
    <citation type="journal article" date="2011" name="J. Genet. Genomics">
        <title>Unraveling the Acidithiobacillus caldus complete genome and its central metabolisms for carbon assimilation.</title>
        <authorList>
            <person name="You X.Y."/>
            <person name="Guo X."/>
            <person name="Zheng H.J."/>
            <person name="Zhang M.J."/>
            <person name="Liu L.J."/>
            <person name="Zhu Y.Q."/>
            <person name="Zhu B."/>
            <person name="Wang S.Y."/>
            <person name="Zhao G.P."/>
            <person name="Poetsch A."/>
            <person name="Jiang C.Y."/>
            <person name="Liu S.J."/>
        </authorList>
    </citation>
    <scope>NUCLEOTIDE SEQUENCE [LARGE SCALE GENOMIC DNA]</scope>
    <source>
        <strain evidence="2 3">SM-1</strain>
    </source>
</reference>
<protein>
    <recommendedName>
        <fullName evidence="1">Toprim domain-containing protein</fullName>
    </recommendedName>
</protein>
<sequence length="754" mass="84141">MSLRSSNNPTCNNTPGDVLVNAGIRYKPGRWLRLKGPDLDAISVNATSGAFRDHRSGEHGGFHALCQRLGIKHDGGFVMDGGTAITDQEKDDLKAIQWAKTSWSRGIPAVTPKMPTDWRRGQEAWDQKQSEWADHREAVYDYLTSRGLDPMLFMPMIKIVSTLGNKGQDAEMMDQGADFYFMLPMYEIGKSERPEHISGIQRTYLAFGDGSYLPTRKIGRRMLGKKGVTTLPPSGAPVILPVQGQVLGSGEGFETVASFVQTTRRPGVVCWDWSGLKAWSQSLRPGDGAPTVAILVDSDKSETGQRESAAAVRRIAAHEHGKAVYLLPPETITPDAKGNRDWNDCLRQTPDQFAAGIIHSWHKSDENMALAPIADDSPAIQQKGPRDAEVAQIIAAAVERHIAFQHAEQSAKDYLPSYLDHLEKIKEWKNIPEEERKAKKLKRPKLPPLLIKVTTGVGKSHLIRELIKQFKDVPLLILTRTHELAEDYQAAGAFQYHGRAEPFIEPLNEIEYTQEDMDKNGNKFHDNTCFKYPIVKLTSENNHVPALTACRNCEFGRKFMLENYHERSMPYLDARMWFSSNGFDSDKIEQVPACLWLGHQAKASRQRVVVAPNASYSQTLATWRSLTPDGEEESIQRLVIVDEIPDLTKQMEATSADFGVHARKCLDLLQYFSEKLNKVRSEGSLESMTQGKELEEILSDLKAGHASLQKLAKALGDSVGEKVGHRLPDDLVKQIKGSSSFQVGSLRSSLPRIR</sequence>
<dbReference type="KEGG" id="acu:Atc_1033"/>
<accession>F9ZL96</accession>
<evidence type="ECO:0000313" key="2">
    <source>
        <dbReference type="EMBL" id="AEK57682.1"/>
    </source>
</evidence>
<dbReference type="InterPro" id="IPR006171">
    <property type="entry name" value="TOPRIM_dom"/>
</dbReference>
<dbReference type="AlphaFoldDB" id="F9ZL96"/>
<evidence type="ECO:0000313" key="3">
    <source>
        <dbReference type="Proteomes" id="UP000006135"/>
    </source>
</evidence>
<dbReference type="GeneID" id="92931044"/>
<dbReference type="HOGENOM" id="CLU_369070_0_0_6"/>
<dbReference type="EMBL" id="CP002573">
    <property type="protein sequence ID" value="AEK57682.1"/>
    <property type="molecule type" value="Genomic_DNA"/>
</dbReference>
<keyword evidence="3" id="KW-1185">Reference proteome</keyword>
<evidence type="ECO:0000259" key="1">
    <source>
        <dbReference type="Pfam" id="PF13362"/>
    </source>
</evidence>
<dbReference type="Pfam" id="PF13362">
    <property type="entry name" value="Toprim_3"/>
    <property type="match status" value="1"/>
</dbReference>
<gene>
    <name evidence="2" type="ordered locus">Atc_1033</name>
</gene>